<keyword evidence="7" id="KW-1185">Reference proteome</keyword>
<reference evidence="5 7" key="1">
    <citation type="submission" date="2017-10" db="EMBL/GenBank/DDBJ databases">
        <title>Effective Description of Clostridium neonatale sp. nov. linked to necrotizing enterocolitis in neonates and a clarification of species assignable to the genus Clostridium (Prazmowski 1880) emend. Lawson and Rainey 2016.</title>
        <authorList>
            <person name="Bernard K."/>
            <person name="Burdz T."/>
            <person name="Wiebe D."/>
            <person name="Balcewich B."/>
            <person name="Alfa M."/>
            <person name="Bernier A.-M."/>
        </authorList>
    </citation>
    <scope>NUCLEOTIDE SEQUENCE [LARGE SCALE GENOMIC DNA]</scope>
    <source>
        <strain evidence="5 7">LCDC99A005</strain>
    </source>
</reference>
<organism evidence="5 7">
    <name type="scientific">Clostridium neonatale</name>
    <dbReference type="NCBI Taxonomy" id="137838"/>
    <lineage>
        <taxon>Bacteria</taxon>
        <taxon>Bacillati</taxon>
        <taxon>Bacillota</taxon>
        <taxon>Clostridia</taxon>
        <taxon>Eubacteriales</taxon>
        <taxon>Clostridiaceae</taxon>
        <taxon>Clostridium</taxon>
    </lineage>
</organism>
<reference evidence="6 8" key="2">
    <citation type="submission" date="2018-06" db="EMBL/GenBank/DDBJ databases">
        <authorList>
            <consortium name="IHU Genomes"/>
        </authorList>
    </citation>
    <scope>NUCLEOTIDE SEQUENCE [LARGE SCALE GENOMIC DNA]</scope>
    <source>
        <strain evidence="6 8">NEC25</strain>
    </source>
</reference>
<accession>A0A2A7MK54</accession>
<dbReference type="Proteomes" id="UP000220840">
    <property type="component" value="Unassembled WGS sequence"/>
</dbReference>
<evidence type="ECO:0000313" key="5">
    <source>
        <dbReference type="EMBL" id="PEG31897.1"/>
    </source>
</evidence>
<sequence>MTKKLIIATVLILSVTLVSCKSKSNTDEINKNNTKPTVEDNSDNNSSDNSKDDNKDNKTDDNKNTDNTENPSNKEELSIYTIDDNTLEPNESSKIELSTDSSLEDKVQQLSNTVSKNFFDNLPIKVKSIDTIDGKKIATINLLDDNNNKWINKFQGSTGGQITSNTLIENFLQVSYKGEWIDGVKFLYNDEPIEYDHVYELSETKYRN</sequence>
<feature type="region of interest" description="Disordered" evidence="1">
    <location>
        <begin position="25"/>
        <end position="78"/>
    </location>
</feature>
<reference evidence="4" key="4">
    <citation type="submission" date="2022-10" db="EMBL/GenBank/DDBJ databases">
        <authorList>
            <person name="Aires J."/>
            <person name="Mesa V."/>
        </authorList>
    </citation>
    <scope>NUCLEOTIDE SEQUENCE</scope>
    <source>
        <strain evidence="4">Clostridium neonatale JD116</strain>
    </source>
</reference>
<feature type="chain" id="PRO_5044380427" description="Lipoprotein" evidence="2">
    <location>
        <begin position="21"/>
        <end position="208"/>
    </location>
</feature>
<dbReference type="Proteomes" id="UP000431451">
    <property type="component" value="Unassembled WGS sequence"/>
</dbReference>
<evidence type="ECO:0000256" key="1">
    <source>
        <dbReference type="SAM" id="MobiDB-lite"/>
    </source>
</evidence>
<reference evidence="3" key="3">
    <citation type="submission" date="2021-10" db="EMBL/GenBank/DDBJ databases">
        <authorList>
            <person name="Mesa V."/>
        </authorList>
    </citation>
    <scope>NUCLEOTIDE SEQUENCE</scope>
    <source>
        <strain evidence="3">CC3_PB</strain>
    </source>
</reference>
<dbReference type="EMBL" id="PDCJ01000001">
    <property type="protein sequence ID" value="PEG31897.1"/>
    <property type="molecule type" value="Genomic_DNA"/>
</dbReference>
<protein>
    <recommendedName>
        <fullName evidence="9">Lipoprotein</fullName>
    </recommendedName>
</protein>
<evidence type="ECO:0000313" key="4">
    <source>
        <dbReference type="EMBL" id="CAI3598707.1"/>
    </source>
</evidence>
<evidence type="ECO:0008006" key="9">
    <source>
        <dbReference type="Google" id="ProtNLM"/>
    </source>
</evidence>
<dbReference type="EMBL" id="CAMTCP010000227">
    <property type="protein sequence ID" value="CAI3598707.1"/>
    <property type="molecule type" value="Genomic_DNA"/>
</dbReference>
<keyword evidence="2" id="KW-0732">Signal</keyword>
<evidence type="ECO:0000313" key="8">
    <source>
        <dbReference type="Proteomes" id="UP000431451"/>
    </source>
</evidence>
<dbReference type="Proteomes" id="UP000789738">
    <property type="component" value="Unassembled WGS sequence"/>
</dbReference>
<feature type="compositionally biased region" description="Basic and acidic residues" evidence="1">
    <location>
        <begin position="49"/>
        <end position="77"/>
    </location>
</feature>
<evidence type="ECO:0000313" key="6">
    <source>
        <dbReference type="EMBL" id="VCT85279.1"/>
    </source>
</evidence>
<proteinExistence type="predicted"/>
<dbReference type="GeneID" id="68878342"/>
<feature type="signal peptide" evidence="2">
    <location>
        <begin position="1"/>
        <end position="20"/>
    </location>
</feature>
<dbReference type="OrthoDB" id="1931306at2"/>
<gene>
    <name evidence="4" type="ORF">CNEO2_300066</name>
    <name evidence="3" type="ORF">CNEO_42345</name>
    <name evidence="6" type="ORF">CNEONATNEC25_02880</name>
    <name evidence="5" type="ORF">CQ394_09410</name>
</gene>
<dbReference type="STRING" id="137838.GCA_001458595_03355"/>
<dbReference type="Proteomes" id="UP001189143">
    <property type="component" value="Unassembled WGS sequence"/>
</dbReference>
<name>A0A2A7MK54_9CLOT</name>
<evidence type="ECO:0000313" key="3">
    <source>
        <dbReference type="EMBL" id="CAG9706265.1"/>
    </source>
</evidence>
<dbReference type="EMBL" id="CAKJVE010000004">
    <property type="protein sequence ID" value="CAG9706265.1"/>
    <property type="molecule type" value="Genomic_DNA"/>
</dbReference>
<dbReference type="RefSeq" id="WP_058296047.1">
    <property type="nucleotide sequence ID" value="NZ_CAKJVD010000046.1"/>
</dbReference>
<dbReference type="PROSITE" id="PS51257">
    <property type="entry name" value="PROKAR_LIPOPROTEIN"/>
    <property type="match status" value="1"/>
</dbReference>
<dbReference type="EMBL" id="UWJD01000002">
    <property type="protein sequence ID" value="VCT85279.1"/>
    <property type="molecule type" value="Genomic_DNA"/>
</dbReference>
<evidence type="ECO:0000313" key="7">
    <source>
        <dbReference type="Proteomes" id="UP000220840"/>
    </source>
</evidence>
<dbReference type="AlphaFoldDB" id="A0A2A7MK54"/>
<evidence type="ECO:0000256" key="2">
    <source>
        <dbReference type="SAM" id="SignalP"/>
    </source>
</evidence>